<protein>
    <submittedName>
        <fullName evidence="2">Uncharacterized protein</fullName>
    </submittedName>
</protein>
<dbReference type="InParanoid" id="A0A6M4HDD9"/>
<accession>A0A6M4HDD9</accession>
<name>A0A6M4HDD9_9PROT</name>
<dbReference type="KEGG" id="upl:DSM104440_03419"/>
<gene>
    <name evidence="2" type="ORF">DSM104440_03419</name>
</gene>
<keyword evidence="1" id="KW-0812">Transmembrane</keyword>
<reference evidence="2 3" key="1">
    <citation type="submission" date="2020-04" db="EMBL/GenBank/DDBJ databases">
        <title>Usitatibacter rugosus gen. nov., sp. nov. and Usitatibacter palustris sp. nov., novel members of Usitatibacteraceae fam. nov. within the order Nitrosomonadales isolated from soil.</title>
        <authorList>
            <person name="Huber K.J."/>
            <person name="Neumann-Schaal M."/>
            <person name="Geppert A."/>
            <person name="Luckner M."/>
            <person name="Wanner G."/>
            <person name="Overmann J."/>
        </authorList>
    </citation>
    <scope>NUCLEOTIDE SEQUENCE [LARGE SCALE GENOMIC DNA]</scope>
    <source>
        <strain evidence="2 3">Swamp67</strain>
    </source>
</reference>
<feature type="transmembrane region" description="Helical" evidence="1">
    <location>
        <begin position="176"/>
        <end position="198"/>
    </location>
</feature>
<dbReference type="Proteomes" id="UP000503096">
    <property type="component" value="Chromosome"/>
</dbReference>
<sequence length="207" mass="21795">MLEKKTDEEIAVPAEPDGRVPLKNAIAAVVAAAAFLIIGMVSFQRLSAGIFMIGGPRTMTYAEAVGTQGERPRWLKLTGLNLTCAQVLPFYVPRKDGLSDPFYFVSGSGQGRSGTIIVVGDGDAPPPAQCAAATSSHVGIFGPVPEWVREGKSKTGKSLRDVPDLPMLYLGAEPEWAKLAGLAALLAFLLVAAIVAVIPRKAPQAQQ</sequence>
<keyword evidence="1" id="KW-1133">Transmembrane helix</keyword>
<feature type="transmembrane region" description="Helical" evidence="1">
    <location>
        <begin position="25"/>
        <end position="53"/>
    </location>
</feature>
<evidence type="ECO:0000256" key="1">
    <source>
        <dbReference type="SAM" id="Phobius"/>
    </source>
</evidence>
<evidence type="ECO:0000313" key="3">
    <source>
        <dbReference type="Proteomes" id="UP000503096"/>
    </source>
</evidence>
<evidence type="ECO:0000313" key="2">
    <source>
        <dbReference type="EMBL" id="QJR16584.1"/>
    </source>
</evidence>
<proteinExistence type="predicted"/>
<organism evidence="2 3">
    <name type="scientific">Usitatibacter palustris</name>
    <dbReference type="NCBI Taxonomy" id="2732487"/>
    <lineage>
        <taxon>Bacteria</taxon>
        <taxon>Pseudomonadati</taxon>
        <taxon>Pseudomonadota</taxon>
        <taxon>Betaproteobacteria</taxon>
        <taxon>Nitrosomonadales</taxon>
        <taxon>Usitatibacteraceae</taxon>
        <taxon>Usitatibacter</taxon>
    </lineage>
</organism>
<keyword evidence="1" id="KW-0472">Membrane</keyword>
<keyword evidence="3" id="KW-1185">Reference proteome</keyword>
<dbReference type="AlphaFoldDB" id="A0A6M4HDD9"/>
<dbReference type="EMBL" id="CP053073">
    <property type="protein sequence ID" value="QJR16584.1"/>
    <property type="molecule type" value="Genomic_DNA"/>
</dbReference>